<keyword evidence="2" id="KW-0723">Serine/threonine-protein kinase</keyword>
<dbReference type="Gene3D" id="1.10.510.10">
    <property type="entry name" value="Transferase(Phosphotransferase) domain 1"/>
    <property type="match status" value="1"/>
</dbReference>
<keyword evidence="8" id="KW-0472">Membrane</keyword>
<keyword evidence="4" id="KW-0547">Nucleotide-binding</keyword>
<keyword evidence="5 10" id="KW-0418">Kinase</keyword>
<evidence type="ECO:0000259" key="9">
    <source>
        <dbReference type="PROSITE" id="PS50011"/>
    </source>
</evidence>
<keyword evidence="8" id="KW-1133">Transmembrane helix</keyword>
<name>A0ABS1BCS1_9MICO</name>
<feature type="region of interest" description="Disordered" evidence="7">
    <location>
        <begin position="265"/>
        <end position="426"/>
    </location>
</feature>
<dbReference type="Pfam" id="PF00069">
    <property type="entry name" value="Pkinase"/>
    <property type="match status" value="1"/>
</dbReference>
<dbReference type="PANTHER" id="PTHR43289">
    <property type="entry name" value="MITOGEN-ACTIVATED PROTEIN KINASE KINASE KINASE 20-RELATED"/>
    <property type="match status" value="1"/>
</dbReference>
<evidence type="ECO:0000256" key="7">
    <source>
        <dbReference type="SAM" id="MobiDB-lite"/>
    </source>
</evidence>
<comment type="caution">
    <text evidence="10">The sequence shown here is derived from an EMBL/GenBank/DDBJ whole genome shotgun (WGS) entry which is preliminary data.</text>
</comment>
<dbReference type="GO" id="GO:0016301">
    <property type="term" value="F:kinase activity"/>
    <property type="evidence" value="ECO:0007669"/>
    <property type="project" value="UniProtKB-KW"/>
</dbReference>
<gene>
    <name evidence="10" type="ORF">I8D64_13675</name>
</gene>
<dbReference type="EMBL" id="JAEDAJ010000009">
    <property type="protein sequence ID" value="MBK0332446.1"/>
    <property type="molecule type" value="Genomic_DNA"/>
</dbReference>
<evidence type="ECO:0000256" key="4">
    <source>
        <dbReference type="ARBA" id="ARBA00022741"/>
    </source>
</evidence>
<organism evidence="10 11">
    <name type="scientific">Brachybacterium halotolerans</name>
    <dbReference type="NCBI Taxonomy" id="2795215"/>
    <lineage>
        <taxon>Bacteria</taxon>
        <taxon>Bacillati</taxon>
        <taxon>Actinomycetota</taxon>
        <taxon>Actinomycetes</taxon>
        <taxon>Micrococcales</taxon>
        <taxon>Dermabacteraceae</taxon>
        <taxon>Brachybacterium</taxon>
    </lineage>
</organism>
<evidence type="ECO:0000313" key="10">
    <source>
        <dbReference type="EMBL" id="MBK0332446.1"/>
    </source>
</evidence>
<dbReference type="InterPro" id="IPR011009">
    <property type="entry name" value="Kinase-like_dom_sf"/>
</dbReference>
<dbReference type="CDD" id="cd14014">
    <property type="entry name" value="STKc_PknB_like"/>
    <property type="match status" value="1"/>
</dbReference>
<dbReference type="RefSeq" id="WP_200503346.1">
    <property type="nucleotide sequence ID" value="NZ_JAEDAJ010000009.1"/>
</dbReference>
<evidence type="ECO:0000256" key="2">
    <source>
        <dbReference type="ARBA" id="ARBA00022527"/>
    </source>
</evidence>
<feature type="compositionally biased region" description="Low complexity" evidence="7">
    <location>
        <begin position="369"/>
        <end position="391"/>
    </location>
</feature>
<keyword evidence="6" id="KW-0067">ATP-binding</keyword>
<dbReference type="PANTHER" id="PTHR43289:SF6">
    <property type="entry name" value="SERINE_THREONINE-PROTEIN KINASE NEKL-3"/>
    <property type="match status" value="1"/>
</dbReference>
<evidence type="ECO:0000313" key="11">
    <source>
        <dbReference type="Proteomes" id="UP000612352"/>
    </source>
</evidence>
<keyword evidence="11" id="KW-1185">Reference proteome</keyword>
<evidence type="ECO:0000256" key="5">
    <source>
        <dbReference type="ARBA" id="ARBA00022777"/>
    </source>
</evidence>
<feature type="domain" description="Protein kinase" evidence="9">
    <location>
        <begin position="9"/>
        <end position="257"/>
    </location>
</feature>
<reference evidence="10 11" key="1">
    <citation type="submission" date="2020-12" db="EMBL/GenBank/DDBJ databases">
        <title>Brachybacterium sp. MASK1Z-5, whole genome shotgun sequence.</title>
        <authorList>
            <person name="Tuo L."/>
        </authorList>
    </citation>
    <scope>NUCLEOTIDE SEQUENCE [LARGE SCALE GENOMIC DNA]</scope>
    <source>
        <strain evidence="10 11">MASK1Z-5</strain>
    </source>
</reference>
<dbReference type="SUPFAM" id="SSF56112">
    <property type="entry name" value="Protein kinase-like (PK-like)"/>
    <property type="match status" value="1"/>
</dbReference>
<keyword evidence="3" id="KW-0808">Transferase</keyword>
<dbReference type="SMART" id="SM00220">
    <property type="entry name" value="S_TKc"/>
    <property type="match status" value="1"/>
</dbReference>
<evidence type="ECO:0000256" key="1">
    <source>
        <dbReference type="ARBA" id="ARBA00012513"/>
    </source>
</evidence>
<protein>
    <recommendedName>
        <fullName evidence="1">non-specific serine/threonine protein kinase</fullName>
        <ecNumber evidence="1">2.7.11.1</ecNumber>
    </recommendedName>
</protein>
<sequence length="456" mass="47618">MADVIVGRFALIDLIAKGGSGAVWRSWDSKTRRLCAAKVLRQRDSADLMRFVREKGVSFDHPHLLTPYGWGAEDEHVVIAMPLASGGTLESMVRARGPLGEPAVVVLLDQLLDGLAHVHSHGWIHRDVKPANIMLESTGPGVPHSRLADFGIAVHETDVRFTSVGMINGTPGYMAPELFSMAEPHPSHDLYAAGVVALFALNGPFPLRDGAFRPEELSRRLRGVSPKLAAVIRRMLDPQPERRYQDAPSVRRDLPRVPPGLPLGFADGAPLHISDTLPPLPPDAPGAKRPEAPARTGPSMEEIRQGSVSQAFTPRPGEMPQRVPPQGHGQNAATVAPQRGPQDLGPYPYGGTPRNAAGRRLVDGPPQAPAGQASASHGSAGAHSPGAHSAGTGERPGSAPVGHGGAPAGTSARQAPGHAPAPRPSGRGATLLGAGVGAVLAVVIGVPTAVLLVTLF</sequence>
<evidence type="ECO:0000256" key="3">
    <source>
        <dbReference type="ARBA" id="ARBA00022679"/>
    </source>
</evidence>
<evidence type="ECO:0000256" key="8">
    <source>
        <dbReference type="SAM" id="Phobius"/>
    </source>
</evidence>
<accession>A0ABS1BCS1</accession>
<evidence type="ECO:0000256" key="6">
    <source>
        <dbReference type="ARBA" id="ARBA00022840"/>
    </source>
</evidence>
<keyword evidence="8" id="KW-0812">Transmembrane</keyword>
<proteinExistence type="predicted"/>
<dbReference type="Proteomes" id="UP000612352">
    <property type="component" value="Unassembled WGS sequence"/>
</dbReference>
<dbReference type="EC" id="2.7.11.1" evidence="1"/>
<feature type="transmembrane region" description="Helical" evidence="8">
    <location>
        <begin position="431"/>
        <end position="455"/>
    </location>
</feature>
<dbReference type="InterPro" id="IPR000719">
    <property type="entry name" value="Prot_kinase_dom"/>
</dbReference>
<dbReference type="PROSITE" id="PS50011">
    <property type="entry name" value="PROTEIN_KINASE_DOM"/>
    <property type="match status" value="1"/>
</dbReference>